<feature type="domain" description="LRRCT" evidence="9">
    <location>
        <begin position="307"/>
        <end position="358"/>
    </location>
</feature>
<dbReference type="Gene3D" id="3.80.10.10">
    <property type="entry name" value="Ribonuclease Inhibitor"/>
    <property type="match status" value="1"/>
</dbReference>
<keyword evidence="11" id="KW-1185">Reference proteome</keyword>
<keyword evidence="6" id="KW-0812">Transmembrane</keyword>
<evidence type="ECO:0000256" key="6">
    <source>
        <dbReference type="SAM" id="Phobius"/>
    </source>
</evidence>
<dbReference type="InterPro" id="IPR000483">
    <property type="entry name" value="Cys-rich_flank_reg_C"/>
</dbReference>
<dbReference type="SUPFAM" id="SSF52058">
    <property type="entry name" value="L domain-like"/>
    <property type="match status" value="1"/>
</dbReference>
<evidence type="ECO:0000256" key="4">
    <source>
        <dbReference type="ARBA" id="ARBA00023180"/>
    </source>
</evidence>
<evidence type="ECO:0000256" key="5">
    <source>
        <dbReference type="SAM" id="MobiDB-lite"/>
    </source>
</evidence>
<dbReference type="AlphaFoldDB" id="A0A8C4R0E2"/>
<dbReference type="PANTHER" id="PTHR24366">
    <property type="entry name" value="IG(IMMUNOGLOBULIN) AND LRR(LEUCINE RICH REPEAT) DOMAINS"/>
    <property type="match status" value="1"/>
</dbReference>
<dbReference type="InterPro" id="IPR000372">
    <property type="entry name" value="LRRNT"/>
</dbReference>
<dbReference type="Proteomes" id="UP000694388">
    <property type="component" value="Unplaced"/>
</dbReference>
<dbReference type="FunFam" id="3.80.10.10:FF:000770">
    <property type="entry name" value="Uncharacterized protein"/>
    <property type="match status" value="1"/>
</dbReference>
<keyword evidence="6" id="KW-1133">Transmembrane helix</keyword>
<feature type="chain" id="PRO_5034130470" evidence="7">
    <location>
        <begin position="28"/>
        <end position="577"/>
    </location>
</feature>
<dbReference type="SMART" id="SM00082">
    <property type="entry name" value="LRRCT"/>
    <property type="match status" value="1"/>
</dbReference>
<evidence type="ECO:0000313" key="11">
    <source>
        <dbReference type="Proteomes" id="UP000694388"/>
    </source>
</evidence>
<dbReference type="PANTHER" id="PTHR24366:SF120">
    <property type="entry name" value="LEUCINE-RICH REPEAT TRANSMEMBRANE NEURONAL PROTEIN 4"/>
    <property type="match status" value="1"/>
</dbReference>
<accession>A0A8C4R0E2</accession>
<dbReference type="Ensembl" id="ENSEBUT00000023623.1">
    <property type="protein sequence ID" value="ENSEBUP00000023047.1"/>
    <property type="gene ID" value="ENSEBUG00000014200.1"/>
</dbReference>
<keyword evidence="1" id="KW-0433">Leucine-rich repeat</keyword>
<dbReference type="SMART" id="SM00364">
    <property type="entry name" value="LRR_BAC"/>
    <property type="match status" value="5"/>
</dbReference>
<evidence type="ECO:0000256" key="2">
    <source>
        <dbReference type="ARBA" id="ARBA00022729"/>
    </source>
</evidence>
<evidence type="ECO:0000256" key="7">
    <source>
        <dbReference type="SAM" id="SignalP"/>
    </source>
</evidence>
<evidence type="ECO:0000259" key="8">
    <source>
        <dbReference type="SMART" id="SM00013"/>
    </source>
</evidence>
<reference evidence="10" key="1">
    <citation type="submission" date="2025-08" db="UniProtKB">
        <authorList>
            <consortium name="Ensembl"/>
        </authorList>
    </citation>
    <scope>IDENTIFICATION</scope>
</reference>
<keyword evidence="2 7" id="KW-0732">Signal</keyword>
<dbReference type="SMART" id="SM00369">
    <property type="entry name" value="LRR_TYP"/>
    <property type="match status" value="8"/>
</dbReference>
<keyword evidence="3" id="KW-0677">Repeat</keyword>
<protein>
    <submittedName>
        <fullName evidence="10">Leucine rich repeat transmembrane neuronal 4</fullName>
    </submittedName>
</protein>
<dbReference type="PROSITE" id="PS51450">
    <property type="entry name" value="LRR"/>
    <property type="match status" value="5"/>
</dbReference>
<dbReference type="InterPro" id="IPR001611">
    <property type="entry name" value="Leu-rich_rpt"/>
</dbReference>
<organism evidence="10 11">
    <name type="scientific">Eptatretus burgeri</name>
    <name type="common">Inshore hagfish</name>
    <dbReference type="NCBI Taxonomy" id="7764"/>
    <lineage>
        <taxon>Eukaryota</taxon>
        <taxon>Metazoa</taxon>
        <taxon>Chordata</taxon>
        <taxon>Craniata</taxon>
        <taxon>Vertebrata</taxon>
        <taxon>Cyclostomata</taxon>
        <taxon>Myxini</taxon>
        <taxon>Myxiniformes</taxon>
        <taxon>Myxinidae</taxon>
        <taxon>Eptatretinae</taxon>
        <taxon>Eptatretus</taxon>
    </lineage>
</organism>
<keyword evidence="4" id="KW-0325">Glycoprotein</keyword>
<name>A0A8C4R0E2_EPTBU</name>
<dbReference type="InterPro" id="IPR003591">
    <property type="entry name" value="Leu-rich_rpt_typical-subtyp"/>
</dbReference>
<evidence type="ECO:0000313" key="10">
    <source>
        <dbReference type="Ensembl" id="ENSEBUP00000023047.1"/>
    </source>
</evidence>
<evidence type="ECO:0000256" key="1">
    <source>
        <dbReference type="ARBA" id="ARBA00022614"/>
    </source>
</evidence>
<feature type="compositionally biased region" description="Basic residues" evidence="5">
    <location>
        <begin position="472"/>
        <end position="481"/>
    </location>
</feature>
<sequence>MGKCGAGRWTCSMTRWLLLLVLHSAKCACPEECRCEERIVFCESRALREIPLNISAGTHGLSLRYNSLKTVPQGQFAGVQQLTWLYLDHNNIQDVTAGAFQGTRRLKELILSSNKITQLPVGVFHPLVNLRKLDLSYNQLEALAAAQFNGLRKLQALNLRSNQLRTLPVRIFQECRALEVLDLGYNRVRVLARNVFTGLGRLMQLHLEHNHYNKINLAHFPRLSNLRTFYLQWNRITMITMERLSWTWHSLHTLDLSGNELKIIGPLVFESLPNLRNLRLDSNRLSSIPSYVLSAWRNLVSISLPGNPWDCGRNVCALAEWLQEFGGRQDGDLLCGAPEHLQGQSLTEAISSGQGVCLPAAASPSLTSLPPLFGGFSTFQSETNNDTIYFGEESLSTSFTSPEELVTSTAGWDINAEDGNEQASLYKILAGSVALVLSVLIILLVVYVTWKRYPASLGEQLHPGGVQEPSRRPQHHRRHSPQPKEKTAVGALGRRNRKAESKGSHQTDGLVIAQEYYVDYKSSEPETGELLGNGSAYMLQSGGTRDCPVFHSKGNSYCFEKLYVIRNHNIISIFHPE</sequence>
<evidence type="ECO:0000259" key="9">
    <source>
        <dbReference type="SMART" id="SM00082"/>
    </source>
</evidence>
<keyword evidence="6" id="KW-0472">Membrane</keyword>
<dbReference type="SMART" id="SM00013">
    <property type="entry name" value="LRRNT"/>
    <property type="match status" value="1"/>
</dbReference>
<feature type="signal peptide" evidence="7">
    <location>
        <begin position="1"/>
        <end position="27"/>
    </location>
</feature>
<dbReference type="GeneTree" id="ENSGT00940000154909"/>
<feature type="region of interest" description="Disordered" evidence="5">
    <location>
        <begin position="459"/>
        <end position="506"/>
    </location>
</feature>
<evidence type="ECO:0000256" key="3">
    <source>
        <dbReference type="ARBA" id="ARBA00022737"/>
    </source>
</evidence>
<dbReference type="Pfam" id="PF13855">
    <property type="entry name" value="LRR_8"/>
    <property type="match status" value="3"/>
</dbReference>
<proteinExistence type="predicted"/>
<dbReference type="InterPro" id="IPR032675">
    <property type="entry name" value="LRR_dom_sf"/>
</dbReference>
<feature type="domain" description="LRRNT" evidence="8">
    <location>
        <begin position="28"/>
        <end position="60"/>
    </location>
</feature>
<feature type="transmembrane region" description="Helical" evidence="6">
    <location>
        <begin position="428"/>
        <end position="450"/>
    </location>
</feature>
<reference evidence="10" key="2">
    <citation type="submission" date="2025-09" db="UniProtKB">
        <authorList>
            <consortium name="Ensembl"/>
        </authorList>
    </citation>
    <scope>IDENTIFICATION</scope>
</reference>